<dbReference type="Pfam" id="PF08241">
    <property type="entry name" value="Methyltransf_11"/>
    <property type="match status" value="1"/>
</dbReference>
<name>A0A6I8MAT3_9FUSO</name>
<evidence type="ECO:0000313" key="2">
    <source>
        <dbReference type="EMBL" id="VWL85368.1"/>
    </source>
</evidence>
<dbReference type="AlphaFoldDB" id="A0A6I8MAT3"/>
<dbReference type="GO" id="GO:0008757">
    <property type="term" value="F:S-adenosylmethionine-dependent methyltransferase activity"/>
    <property type="evidence" value="ECO:0007669"/>
    <property type="project" value="InterPro"/>
</dbReference>
<proteinExistence type="predicted"/>
<dbReference type="InterPro" id="IPR013216">
    <property type="entry name" value="Methyltransf_11"/>
</dbReference>
<dbReference type="Gene3D" id="3.40.50.150">
    <property type="entry name" value="Vaccinia Virus protein VP39"/>
    <property type="match status" value="1"/>
</dbReference>
<sequence length="261" mass="30048">MGNINNNAIVNKQYEKSNNLDIRINLHNKYSTNKQGFNNWIASNYDIKPGMKILELGCGTGILWKNNIELLNECEKVVFTDLSEGMLEVIKNNIGEKESFFFEKVDAQNLPYSDGEFDVIIANMMLYHIPDLDKALSEIKRVLKADGKFYSATFGENGVASEINKMLNVIDDTNYVFTLQNGRISLEKFFSNVVKLEYIDGLDIGDKKDLVDYILSFKDFNKWNKFSKNELLDIISKYEVDGKIYIKKEYGMFVSSRLEIK</sequence>
<dbReference type="PANTHER" id="PTHR43591">
    <property type="entry name" value="METHYLTRANSFERASE"/>
    <property type="match status" value="1"/>
</dbReference>
<dbReference type="InterPro" id="IPR029063">
    <property type="entry name" value="SAM-dependent_MTases_sf"/>
</dbReference>
<evidence type="ECO:0000259" key="1">
    <source>
        <dbReference type="Pfam" id="PF08241"/>
    </source>
</evidence>
<evidence type="ECO:0000313" key="3">
    <source>
        <dbReference type="Proteomes" id="UP000419017"/>
    </source>
</evidence>
<feature type="domain" description="Methyltransferase type 11" evidence="1">
    <location>
        <begin position="54"/>
        <end position="150"/>
    </location>
</feature>
<gene>
    <name evidence="2" type="ORF">OMES3154_00653</name>
</gene>
<dbReference type="EMBL" id="CABWIB010000001">
    <property type="protein sequence ID" value="VWL85368.1"/>
    <property type="molecule type" value="Genomic_DNA"/>
</dbReference>
<keyword evidence="2" id="KW-0489">Methyltransferase</keyword>
<accession>A0A6I8MAT3</accession>
<reference evidence="2 3" key="1">
    <citation type="submission" date="2019-10" db="EMBL/GenBank/DDBJ databases">
        <authorList>
            <person name="Blom J."/>
        </authorList>
    </citation>
    <scope>NUCLEOTIDE SEQUENCE [LARGE SCALE GENOMIC DNA]</scope>
    <source>
        <strain evidence="2 3">ES3154-GLU</strain>
    </source>
</reference>
<keyword evidence="2" id="KW-0808">Transferase</keyword>
<dbReference type="RefSeq" id="WP_156683368.1">
    <property type="nucleotide sequence ID" value="NZ_CABWIB010000001.1"/>
</dbReference>
<keyword evidence="3" id="KW-1185">Reference proteome</keyword>
<dbReference type="PANTHER" id="PTHR43591:SF110">
    <property type="entry name" value="RHODANESE DOMAIN-CONTAINING PROTEIN"/>
    <property type="match status" value="1"/>
</dbReference>
<dbReference type="GO" id="GO:0032259">
    <property type="term" value="P:methylation"/>
    <property type="evidence" value="ECO:0007669"/>
    <property type="project" value="UniProtKB-KW"/>
</dbReference>
<dbReference type="CDD" id="cd02440">
    <property type="entry name" value="AdoMet_MTases"/>
    <property type="match status" value="1"/>
</dbReference>
<protein>
    <submittedName>
        <fullName evidence="2">Type 11 methyltransferase</fullName>
    </submittedName>
</protein>
<dbReference type="Proteomes" id="UP000419017">
    <property type="component" value="Unassembled WGS sequence"/>
</dbReference>
<organism evidence="2 3">
    <name type="scientific">Oceanivirga miroungae</name>
    <dbReference type="NCBI Taxonomy" id="1130046"/>
    <lineage>
        <taxon>Bacteria</taxon>
        <taxon>Fusobacteriati</taxon>
        <taxon>Fusobacteriota</taxon>
        <taxon>Fusobacteriia</taxon>
        <taxon>Fusobacteriales</taxon>
        <taxon>Leptotrichiaceae</taxon>
        <taxon>Oceanivirga</taxon>
    </lineage>
</organism>
<dbReference type="SUPFAM" id="SSF53335">
    <property type="entry name" value="S-adenosyl-L-methionine-dependent methyltransferases"/>
    <property type="match status" value="1"/>
</dbReference>